<evidence type="ECO:0000313" key="3">
    <source>
        <dbReference type="Proteomes" id="UP000317238"/>
    </source>
</evidence>
<accession>A0A5C5Y609</accession>
<organism evidence="2 3">
    <name type="scientific">Crateriforma conspicua</name>
    <dbReference type="NCBI Taxonomy" id="2527996"/>
    <lineage>
        <taxon>Bacteria</taxon>
        <taxon>Pseudomonadati</taxon>
        <taxon>Planctomycetota</taxon>
        <taxon>Planctomycetia</taxon>
        <taxon>Planctomycetales</taxon>
        <taxon>Planctomycetaceae</taxon>
        <taxon>Crateriforma</taxon>
    </lineage>
</organism>
<keyword evidence="3" id="KW-1185">Reference proteome</keyword>
<dbReference type="RefSeq" id="WP_145302027.1">
    <property type="nucleotide sequence ID" value="NZ_CP036319.1"/>
</dbReference>
<proteinExistence type="predicted"/>
<dbReference type="AlphaFoldDB" id="A0A5C5Y609"/>
<feature type="region of interest" description="Disordered" evidence="1">
    <location>
        <begin position="48"/>
        <end position="74"/>
    </location>
</feature>
<sequence length="74" mass="7891">MDKLSLSFNSKKCLSVHLGDEAGEEIAALLRGLAEEIEDLRRSKVDVTQVAPSTNTEGKGFNDAASGKRFLGPA</sequence>
<name>A0A5C5Y609_9PLAN</name>
<comment type="caution">
    <text evidence="2">The sequence shown here is derived from an EMBL/GenBank/DDBJ whole genome shotgun (WGS) entry which is preliminary data.</text>
</comment>
<evidence type="ECO:0000313" key="2">
    <source>
        <dbReference type="EMBL" id="TWT70554.1"/>
    </source>
</evidence>
<reference evidence="2 3" key="1">
    <citation type="submission" date="2019-02" db="EMBL/GenBank/DDBJ databases">
        <title>Deep-cultivation of Planctomycetes and their phenomic and genomic characterization uncovers novel biology.</title>
        <authorList>
            <person name="Wiegand S."/>
            <person name="Jogler M."/>
            <person name="Boedeker C."/>
            <person name="Pinto D."/>
            <person name="Vollmers J."/>
            <person name="Rivas-Marin E."/>
            <person name="Kohn T."/>
            <person name="Peeters S.H."/>
            <person name="Heuer A."/>
            <person name="Rast P."/>
            <person name="Oberbeckmann S."/>
            <person name="Bunk B."/>
            <person name="Jeske O."/>
            <person name="Meyerdierks A."/>
            <person name="Storesund J.E."/>
            <person name="Kallscheuer N."/>
            <person name="Luecker S."/>
            <person name="Lage O.M."/>
            <person name="Pohl T."/>
            <person name="Merkel B.J."/>
            <person name="Hornburger P."/>
            <person name="Mueller R.-W."/>
            <person name="Bruemmer F."/>
            <person name="Labrenz M."/>
            <person name="Spormann A.M."/>
            <person name="Op Den Camp H."/>
            <person name="Overmann J."/>
            <person name="Amann R."/>
            <person name="Jetten M.S.M."/>
            <person name="Mascher T."/>
            <person name="Medema M.H."/>
            <person name="Devos D.P."/>
            <person name="Kaster A.-K."/>
            <person name="Ovreas L."/>
            <person name="Rohde M."/>
            <person name="Galperin M.Y."/>
            <person name="Jogler C."/>
        </authorList>
    </citation>
    <scope>NUCLEOTIDE SEQUENCE [LARGE SCALE GENOMIC DNA]</scope>
    <source>
        <strain evidence="2 3">Pan14r</strain>
    </source>
</reference>
<protein>
    <submittedName>
        <fullName evidence="2">Uncharacterized protein</fullName>
    </submittedName>
</protein>
<dbReference type="Proteomes" id="UP000317238">
    <property type="component" value="Unassembled WGS sequence"/>
</dbReference>
<gene>
    <name evidence="2" type="ORF">Pan14r_28610</name>
</gene>
<evidence type="ECO:0000256" key="1">
    <source>
        <dbReference type="SAM" id="MobiDB-lite"/>
    </source>
</evidence>
<dbReference type="EMBL" id="SJPL01000001">
    <property type="protein sequence ID" value="TWT70554.1"/>
    <property type="molecule type" value="Genomic_DNA"/>
</dbReference>